<organism evidence="4 5">
    <name type="scientific">Rubellicoccus peritrichatus</name>
    <dbReference type="NCBI Taxonomy" id="3080537"/>
    <lineage>
        <taxon>Bacteria</taxon>
        <taxon>Pseudomonadati</taxon>
        <taxon>Verrucomicrobiota</taxon>
        <taxon>Opitutia</taxon>
        <taxon>Puniceicoccales</taxon>
        <taxon>Cerasicoccaceae</taxon>
        <taxon>Rubellicoccus</taxon>
    </lineage>
</organism>
<name>A0AAQ3L8V2_9BACT</name>
<dbReference type="PANTHER" id="PTHR19353">
    <property type="entry name" value="FATTY ACID DESATURASE 2"/>
    <property type="match status" value="1"/>
</dbReference>
<sequence length="358" mass="41642">MAPSEGAKESLFSDKRPKPNAAPAKRPESWRKIVLKYQKPTLRQSIWQITNTLVPYIALWTAMYFTVSLSWPLTLALAVIAGAVLVRIFIIFHDCGHGSYFKSKRANDIVGYLSGVLTFTPYRHWRWQHAVHHGTSGNLDQRGDGDIWTMTVNEYLDASPGERLKYRISRNPFVLFVLGPIFIFLIYQRFPASNANKRERQSVHWMNAGLVVYCTAMSLIFGFWNFVWIQLTVMFIAGSAGIWIFYVQHQFEGTYWRKQEDWDYLTSAMEGSAYYKLPRILQWLSGNIGFHHIHHLSSRIPNYNLEKCHFSEPFFQQVPELLLIPSLKSLNLRLWDEESHQLVGFKHLKQLKEKQLAA</sequence>
<dbReference type="EMBL" id="CP136920">
    <property type="protein sequence ID" value="WOO39832.1"/>
    <property type="molecule type" value="Genomic_DNA"/>
</dbReference>
<keyword evidence="5" id="KW-1185">Reference proteome</keyword>
<dbReference type="InterPro" id="IPR005804">
    <property type="entry name" value="FA_desaturase_dom"/>
</dbReference>
<feature type="transmembrane region" description="Helical" evidence="2">
    <location>
        <begin position="73"/>
        <end position="93"/>
    </location>
</feature>
<evidence type="ECO:0000313" key="5">
    <source>
        <dbReference type="Proteomes" id="UP001304300"/>
    </source>
</evidence>
<feature type="transmembrane region" description="Helical" evidence="2">
    <location>
        <begin position="227"/>
        <end position="247"/>
    </location>
</feature>
<evidence type="ECO:0000313" key="4">
    <source>
        <dbReference type="EMBL" id="WOO39832.1"/>
    </source>
</evidence>
<feature type="transmembrane region" description="Helical" evidence="2">
    <location>
        <begin position="202"/>
        <end position="221"/>
    </location>
</feature>
<dbReference type="AlphaFoldDB" id="A0AAQ3L8V2"/>
<keyword evidence="4" id="KW-0560">Oxidoreductase</keyword>
<keyword evidence="2" id="KW-0812">Transmembrane</keyword>
<keyword evidence="2" id="KW-0472">Membrane</keyword>
<dbReference type="KEGG" id="puo:RZN69_14500"/>
<dbReference type="GO" id="GO:0006629">
    <property type="term" value="P:lipid metabolic process"/>
    <property type="evidence" value="ECO:0007669"/>
    <property type="project" value="InterPro"/>
</dbReference>
<evidence type="ECO:0000259" key="3">
    <source>
        <dbReference type="Pfam" id="PF00487"/>
    </source>
</evidence>
<feature type="domain" description="Fatty acid desaturase" evidence="3">
    <location>
        <begin position="71"/>
        <end position="309"/>
    </location>
</feature>
<dbReference type="Pfam" id="PF00487">
    <property type="entry name" value="FA_desaturase"/>
    <property type="match status" value="1"/>
</dbReference>
<reference evidence="4 5" key="1">
    <citation type="submission" date="2023-10" db="EMBL/GenBank/DDBJ databases">
        <title>Rubellicoccus peritrichatus gen. nov., sp. nov., isolated from an algae of coral reef tank.</title>
        <authorList>
            <person name="Luo J."/>
        </authorList>
    </citation>
    <scope>NUCLEOTIDE SEQUENCE [LARGE SCALE GENOMIC DNA]</scope>
    <source>
        <strain evidence="4 5">CR14</strain>
    </source>
</reference>
<dbReference type="EC" id="1.14.19.-" evidence="4"/>
<feature type="region of interest" description="Disordered" evidence="1">
    <location>
        <begin position="1"/>
        <end position="25"/>
    </location>
</feature>
<proteinExistence type="predicted"/>
<gene>
    <name evidence="4" type="ORF">RZN69_14500</name>
</gene>
<evidence type="ECO:0000256" key="2">
    <source>
        <dbReference type="SAM" id="Phobius"/>
    </source>
</evidence>
<dbReference type="PANTHER" id="PTHR19353:SF73">
    <property type="entry name" value="FATTY ACID DESATURASE"/>
    <property type="match status" value="1"/>
</dbReference>
<dbReference type="Proteomes" id="UP001304300">
    <property type="component" value="Chromosome"/>
</dbReference>
<protein>
    <submittedName>
        <fullName evidence="4">Fatty acid desaturase</fullName>
        <ecNumber evidence="4">1.14.19.-</ecNumber>
    </submittedName>
</protein>
<feature type="compositionally biased region" description="Basic and acidic residues" evidence="1">
    <location>
        <begin position="1"/>
        <end position="17"/>
    </location>
</feature>
<evidence type="ECO:0000256" key="1">
    <source>
        <dbReference type="SAM" id="MobiDB-lite"/>
    </source>
</evidence>
<keyword evidence="2" id="KW-1133">Transmembrane helix</keyword>
<dbReference type="CDD" id="cd03507">
    <property type="entry name" value="Delta12-FADS-like"/>
    <property type="match status" value="1"/>
</dbReference>
<accession>A0AAQ3L8V2</accession>
<dbReference type="GO" id="GO:0016717">
    <property type="term" value="F:oxidoreductase activity, acting on paired donors, with oxidation of a pair of donors resulting in the reduction of molecular oxygen to two molecules of water"/>
    <property type="evidence" value="ECO:0007669"/>
    <property type="project" value="TreeGrafter"/>
</dbReference>
<feature type="transmembrane region" description="Helical" evidence="2">
    <location>
        <begin position="173"/>
        <end position="190"/>
    </location>
</feature>
<dbReference type="RefSeq" id="WP_317831857.1">
    <property type="nucleotide sequence ID" value="NZ_CP136920.1"/>
</dbReference>
<dbReference type="InterPro" id="IPR012171">
    <property type="entry name" value="Fatty_acid_desaturase"/>
</dbReference>
<feature type="transmembrane region" description="Helical" evidence="2">
    <location>
        <begin position="46"/>
        <end position="67"/>
    </location>
</feature>
<dbReference type="GO" id="GO:0016020">
    <property type="term" value="C:membrane"/>
    <property type="evidence" value="ECO:0007669"/>
    <property type="project" value="TreeGrafter"/>
</dbReference>